<dbReference type="InterPro" id="IPR007688">
    <property type="entry name" value="Conjugal_tfr_TrbL/VirB6"/>
</dbReference>
<comment type="caution">
    <text evidence="6">The sequence shown here is derived from an EMBL/GenBank/DDBJ whole genome shotgun (WGS) entry which is preliminary data.</text>
</comment>
<evidence type="ECO:0000256" key="4">
    <source>
        <dbReference type="ARBA" id="ARBA00023136"/>
    </source>
</evidence>
<reference evidence="7" key="2">
    <citation type="submission" date="2021-02" db="EMBL/GenBank/DDBJ databases">
        <title>Sulfurospirillum tamanensis sp. nov.</title>
        <authorList>
            <person name="Merkel A.Y."/>
        </authorList>
    </citation>
    <scope>NUCLEOTIDE SEQUENCE [LARGE SCALE GENOMIC DNA]</scope>
    <source>
        <strain evidence="7">T05b</strain>
    </source>
</reference>
<gene>
    <name evidence="6" type="ORF">JWV37_10780</name>
</gene>
<feature type="transmembrane region" description="Helical" evidence="5">
    <location>
        <begin position="203"/>
        <end position="224"/>
    </location>
</feature>
<keyword evidence="4 5" id="KW-0472">Membrane</keyword>
<proteinExistence type="predicted"/>
<evidence type="ECO:0000256" key="3">
    <source>
        <dbReference type="ARBA" id="ARBA00022989"/>
    </source>
</evidence>
<feature type="transmembrane region" description="Helical" evidence="5">
    <location>
        <begin position="65"/>
        <end position="88"/>
    </location>
</feature>
<evidence type="ECO:0000313" key="7">
    <source>
        <dbReference type="Proteomes" id="UP000703590"/>
    </source>
</evidence>
<feature type="transmembrane region" description="Helical" evidence="5">
    <location>
        <begin position="143"/>
        <end position="165"/>
    </location>
</feature>
<name>A0ABS2WUD7_9BACT</name>
<dbReference type="Proteomes" id="UP000703590">
    <property type="component" value="Unassembled WGS sequence"/>
</dbReference>
<keyword evidence="3 5" id="KW-1133">Transmembrane helix</keyword>
<reference evidence="6 7" key="1">
    <citation type="submission" date="2021-02" db="EMBL/GenBank/DDBJ databases">
        <title>Sulfurospirillum tamanensis sp. nov.</title>
        <authorList>
            <person name="Frolova A."/>
            <person name="Merkel A."/>
            <person name="Slobodkin A."/>
        </authorList>
    </citation>
    <scope>NUCLEOTIDE SEQUENCE [LARGE SCALE GENOMIC DNA]</scope>
    <source>
        <strain evidence="6 7">T05b</strain>
    </source>
</reference>
<dbReference type="Pfam" id="PF04610">
    <property type="entry name" value="TrbL"/>
    <property type="match status" value="1"/>
</dbReference>
<reference evidence="6 7" key="3">
    <citation type="submission" date="2021-02" db="EMBL/GenBank/DDBJ databases">
        <authorList>
            <person name="Merkel A.Y."/>
        </authorList>
    </citation>
    <scope>NUCLEOTIDE SEQUENCE [LARGE SCALE GENOMIC DNA]</scope>
    <source>
        <strain evidence="6 7">T05b</strain>
    </source>
</reference>
<evidence type="ECO:0000256" key="5">
    <source>
        <dbReference type="SAM" id="Phobius"/>
    </source>
</evidence>
<evidence type="ECO:0000313" key="6">
    <source>
        <dbReference type="EMBL" id="MBN2965267.1"/>
    </source>
</evidence>
<feature type="transmembrane region" description="Helical" evidence="5">
    <location>
        <begin position="33"/>
        <end position="53"/>
    </location>
</feature>
<keyword evidence="2 5" id="KW-0812">Transmembrane</keyword>
<evidence type="ECO:0000256" key="2">
    <source>
        <dbReference type="ARBA" id="ARBA00022692"/>
    </source>
</evidence>
<comment type="subcellular location">
    <subcellularLocation>
        <location evidence="1">Membrane</location>
        <topology evidence="1">Multi-pass membrane protein</topology>
    </subcellularLocation>
</comment>
<feature type="transmembrane region" description="Helical" evidence="5">
    <location>
        <begin position="171"/>
        <end position="191"/>
    </location>
</feature>
<dbReference type="RefSeq" id="WP_205459813.1">
    <property type="nucleotide sequence ID" value="NZ_JAFHKK010000029.1"/>
</dbReference>
<keyword evidence="7" id="KW-1185">Reference proteome</keyword>
<evidence type="ECO:0000256" key="1">
    <source>
        <dbReference type="ARBA" id="ARBA00004141"/>
    </source>
</evidence>
<feature type="transmembrane region" description="Helical" evidence="5">
    <location>
        <begin position="244"/>
        <end position="262"/>
    </location>
</feature>
<organism evidence="6 7">
    <name type="scientific">Sulfurospirillum tamanense</name>
    <dbReference type="NCBI Taxonomy" id="2813362"/>
    <lineage>
        <taxon>Bacteria</taxon>
        <taxon>Pseudomonadati</taxon>
        <taxon>Campylobacterota</taxon>
        <taxon>Epsilonproteobacteria</taxon>
        <taxon>Campylobacterales</taxon>
        <taxon>Sulfurospirillaceae</taxon>
        <taxon>Sulfurospirillum</taxon>
    </lineage>
</organism>
<protein>
    <submittedName>
        <fullName evidence="6">Type IV secretion system protein</fullName>
    </submittedName>
</protein>
<sequence length="339" mass="37204">MISLFSGANAILETTTTYVQEGMYRGAQLIYDNAFFTSALTLSIIIFGVMFSFRKFQSEEAVYQVVWTLLVFSFVKTMLLSTNSYDFFVEILRIPSKVFTEAVSQVWQAAGVQKTMKEILDSIQTSNVNLLEMVRAEGGIRNWFPFFISTVIWLVGTFLMVTIIMMLLVSAFLAELVLSLAPLILPALVFSKTQGVFFQWMRLYISLSLYAPFTLLFGVVLIQVNKLIQQGVVALRKEGFAENTEFILVVIVVQLIVILGIYRIPNIINQIIGSSNEGSSLSGSVGTASAGVTMLMGASKLSGVNLAGKGVEKGMDGIVKKLSGGAAIEPRPRVTVSPH</sequence>
<dbReference type="EMBL" id="JAFHKK010000029">
    <property type="protein sequence ID" value="MBN2965267.1"/>
    <property type="molecule type" value="Genomic_DNA"/>
</dbReference>
<accession>A0ABS2WUD7</accession>